<evidence type="ECO:0000313" key="1">
    <source>
        <dbReference type="EMBL" id="KAF9648617.1"/>
    </source>
</evidence>
<dbReference type="Proteomes" id="UP000886501">
    <property type="component" value="Unassembled WGS sequence"/>
</dbReference>
<reference evidence="1" key="2">
    <citation type="journal article" date="2020" name="Nat. Commun.">
        <title>Large-scale genome sequencing of mycorrhizal fungi provides insights into the early evolution of symbiotic traits.</title>
        <authorList>
            <person name="Miyauchi S."/>
            <person name="Kiss E."/>
            <person name="Kuo A."/>
            <person name="Drula E."/>
            <person name="Kohler A."/>
            <person name="Sanchez-Garcia M."/>
            <person name="Morin E."/>
            <person name="Andreopoulos B."/>
            <person name="Barry K.W."/>
            <person name="Bonito G."/>
            <person name="Buee M."/>
            <person name="Carver A."/>
            <person name="Chen C."/>
            <person name="Cichocki N."/>
            <person name="Clum A."/>
            <person name="Culley D."/>
            <person name="Crous P.W."/>
            <person name="Fauchery L."/>
            <person name="Girlanda M."/>
            <person name="Hayes R.D."/>
            <person name="Keri Z."/>
            <person name="LaButti K."/>
            <person name="Lipzen A."/>
            <person name="Lombard V."/>
            <person name="Magnuson J."/>
            <person name="Maillard F."/>
            <person name="Murat C."/>
            <person name="Nolan M."/>
            <person name="Ohm R.A."/>
            <person name="Pangilinan J."/>
            <person name="Pereira M.F."/>
            <person name="Perotto S."/>
            <person name="Peter M."/>
            <person name="Pfister S."/>
            <person name="Riley R."/>
            <person name="Sitrit Y."/>
            <person name="Stielow J.B."/>
            <person name="Szollosi G."/>
            <person name="Zifcakova L."/>
            <person name="Stursova M."/>
            <person name="Spatafora J.W."/>
            <person name="Tedersoo L."/>
            <person name="Vaario L.M."/>
            <person name="Yamada A."/>
            <person name="Yan M."/>
            <person name="Wang P."/>
            <person name="Xu J."/>
            <person name="Bruns T."/>
            <person name="Baldrian P."/>
            <person name="Vilgalys R."/>
            <person name="Dunand C."/>
            <person name="Henrissat B."/>
            <person name="Grigoriev I.V."/>
            <person name="Hibbett D."/>
            <person name="Nagy L.G."/>
            <person name="Martin F.M."/>
        </authorList>
    </citation>
    <scope>NUCLEOTIDE SEQUENCE</scope>
    <source>
        <strain evidence="1">P2</strain>
    </source>
</reference>
<comment type="caution">
    <text evidence="1">The sequence shown here is derived from an EMBL/GenBank/DDBJ whole genome shotgun (WGS) entry which is preliminary data.</text>
</comment>
<sequence length="165" mass="17357">MSDLWPCTKRNAAMLTDAGPEPLSSSVSPSVDDKIGPDVVVDTGPLNSASTNIVAEGLEHEQTSASSYLPDMTIPLPGSINDDGTENTDSPVSIIASEDSKERRDDHEGHDETLSGVGKGGGVGQEPPSDTPEMPVFLPEKVYCSKATAVIIRTTRGVRSHCPAR</sequence>
<dbReference type="EMBL" id="MU118010">
    <property type="protein sequence ID" value="KAF9648617.1"/>
    <property type="molecule type" value="Genomic_DNA"/>
</dbReference>
<name>A0ACB6ZG93_THEGA</name>
<proteinExistence type="predicted"/>
<organism evidence="1 2">
    <name type="scientific">Thelephora ganbajun</name>
    <name type="common">Ganba fungus</name>
    <dbReference type="NCBI Taxonomy" id="370292"/>
    <lineage>
        <taxon>Eukaryota</taxon>
        <taxon>Fungi</taxon>
        <taxon>Dikarya</taxon>
        <taxon>Basidiomycota</taxon>
        <taxon>Agaricomycotina</taxon>
        <taxon>Agaricomycetes</taxon>
        <taxon>Thelephorales</taxon>
        <taxon>Thelephoraceae</taxon>
        <taxon>Thelephora</taxon>
    </lineage>
</organism>
<gene>
    <name evidence="1" type="ORF">BDM02DRAFT_2191664</name>
</gene>
<reference evidence="1" key="1">
    <citation type="submission" date="2019-10" db="EMBL/GenBank/DDBJ databases">
        <authorList>
            <consortium name="DOE Joint Genome Institute"/>
            <person name="Kuo A."/>
            <person name="Miyauchi S."/>
            <person name="Kiss E."/>
            <person name="Drula E."/>
            <person name="Kohler A."/>
            <person name="Sanchez-Garcia M."/>
            <person name="Andreopoulos B."/>
            <person name="Barry K.W."/>
            <person name="Bonito G."/>
            <person name="Buee M."/>
            <person name="Carver A."/>
            <person name="Chen C."/>
            <person name="Cichocki N."/>
            <person name="Clum A."/>
            <person name="Culley D."/>
            <person name="Crous P.W."/>
            <person name="Fauchery L."/>
            <person name="Girlanda M."/>
            <person name="Hayes R."/>
            <person name="Keri Z."/>
            <person name="Labutti K."/>
            <person name="Lipzen A."/>
            <person name="Lombard V."/>
            <person name="Magnuson J."/>
            <person name="Maillard F."/>
            <person name="Morin E."/>
            <person name="Murat C."/>
            <person name="Nolan M."/>
            <person name="Ohm R."/>
            <person name="Pangilinan J."/>
            <person name="Pereira M."/>
            <person name="Perotto S."/>
            <person name="Peter M."/>
            <person name="Riley R."/>
            <person name="Sitrit Y."/>
            <person name="Stielow B."/>
            <person name="Szollosi G."/>
            <person name="Zifcakova L."/>
            <person name="Stursova M."/>
            <person name="Spatafora J.W."/>
            <person name="Tedersoo L."/>
            <person name="Vaario L.-M."/>
            <person name="Yamada A."/>
            <person name="Yan M."/>
            <person name="Wang P."/>
            <person name="Xu J."/>
            <person name="Bruns T."/>
            <person name="Baldrian P."/>
            <person name="Vilgalys R."/>
            <person name="Henrissat B."/>
            <person name="Grigoriev I.V."/>
            <person name="Hibbett D."/>
            <person name="Nagy L.G."/>
            <person name="Martin F.M."/>
        </authorList>
    </citation>
    <scope>NUCLEOTIDE SEQUENCE</scope>
    <source>
        <strain evidence="1">P2</strain>
    </source>
</reference>
<keyword evidence="2" id="KW-1185">Reference proteome</keyword>
<protein>
    <submittedName>
        <fullName evidence="1">Uncharacterized protein</fullName>
    </submittedName>
</protein>
<evidence type="ECO:0000313" key="2">
    <source>
        <dbReference type="Proteomes" id="UP000886501"/>
    </source>
</evidence>
<accession>A0ACB6ZG93</accession>